<organism evidence="2 3">
    <name type="scientific">Oryza sativa subsp. japonica</name>
    <name type="common">Rice</name>
    <dbReference type="NCBI Taxonomy" id="39947"/>
    <lineage>
        <taxon>Eukaryota</taxon>
        <taxon>Viridiplantae</taxon>
        <taxon>Streptophyta</taxon>
        <taxon>Embryophyta</taxon>
        <taxon>Tracheophyta</taxon>
        <taxon>Spermatophyta</taxon>
        <taxon>Magnoliopsida</taxon>
        <taxon>Liliopsida</taxon>
        <taxon>Poales</taxon>
        <taxon>Poaceae</taxon>
        <taxon>BOP clade</taxon>
        <taxon>Oryzoideae</taxon>
        <taxon>Oryzeae</taxon>
        <taxon>Oryzinae</taxon>
        <taxon>Oryza</taxon>
        <taxon>Oryza sativa</taxon>
    </lineage>
</organism>
<dbReference type="AlphaFoldDB" id="Q5Z7D0"/>
<dbReference type="EMBL" id="AP004740">
    <property type="protein sequence ID" value="BAD54184.1"/>
    <property type="molecule type" value="Genomic_DNA"/>
</dbReference>
<name>Q5Z7D0_ORYSJ</name>
<feature type="compositionally biased region" description="Low complexity" evidence="1">
    <location>
        <begin position="1"/>
        <end position="13"/>
    </location>
</feature>
<dbReference type="Proteomes" id="UP000000763">
    <property type="component" value="Chromosome 6"/>
</dbReference>
<evidence type="ECO:0000256" key="1">
    <source>
        <dbReference type="SAM" id="MobiDB-lite"/>
    </source>
</evidence>
<evidence type="ECO:0000313" key="2">
    <source>
        <dbReference type="EMBL" id="BAD54184.1"/>
    </source>
</evidence>
<feature type="region of interest" description="Disordered" evidence="1">
    <location>
        <begin position="1"/>
        <end position="80"/>
    </location>
</feature>
<accession>Q5Z7D0</accession>
<gene>
    <name evidence="2" type="primary">OSJNBa0092H22.46</name>
</gene>
<proteinExistence type="predicted"/>
<protein>
    <submittedName>
        <fullName evidence="2">Uncharacterized protein</fullName>
    </submittedName>
</protein>
<sequence length="80" mass="8312">MTSAMTSPPAAAPRRLDSSDGASLPANDGAAARTEGTNGDGEGADEDGDDLAIPTAVFPSDDDDRNGGGARLERRRRRRR</sequence>
<evidence type="ECO:0000313" key="3">
    <source>
        <dbReference type="Proteomes" id="UP000000763"/>
    </source>
</evidence>
<reference evidence="3" key="2">
    <citation type="journal article" date="2008" name="Nucleic Acids Res.">
        <title>The rice annotation project database (RAP-DB): 2008 update.</title>
        <authorList>
            <consortium name="The rice annotation project (RAP)"/>
        </authorList>
    </citation>
    <scope>GENOME REANNOTATION</scope>
    <source>
        <strain evidence="3">cv. Nipponbare</strain>
    </source>
</reference>
<reference evidence="3" key="1">
    <citation type="journal article" date="2005" name="Nature">
        <title>The map-based sequence of the rice genome.</title>
        <authorList>
            <consortium name="International rice genome sequencing project (IRGSP)"/>
            <person name="Matsumoto T."/>
            <person name="Wu J."/>
            <person name="Kanamori H."/>
            <person name="Katayose Y."/>
            <person name="Fujisawa M."/>
            <person name="Namiki N."/>
            <person name="Mizuno H."/>
            <person name="Yamamoto K."/>
            <person name="Antonio B.A."/>
            <person name="Baba T."/>
            <person name="Sakata K."/>
            <person name="Nagamura Y."/>
            <person name="Aoki H."/>
            <person name="Arikawa K."/>
            <person name="Arita K."/>
            <person name="Bito T."/>
            <person name="Chiden Y."/>
            <person name="Fujitsuka N."/>
            <person name="Fukunaka R."/>
            <person name="Hamada M."/>
            <person name="Harada C."/>
            <person name="Hayashi A."/>
            <person name="Hijishita S."/>
            <person name="Honda M."/>
            <person name="Hosokawa S."/>
            <person name="Ichikawa Y."/>
            <person name="Idonuma A."/>
            <person name="Iijima M."/>
            <person name="Ikeda M."/>
            <person name="Ikeno M."/>
            <person name="Ito K."/>
            <person name="Ito S."/>
            <person name="Ito T."/>
            <person name="Ito Y."/>
            <person name="Ito Y."/>
            <person name="Iwabuchi A."/>
            <person name="Kamiya K."/>
            <person name="Karasawa W."/>
            <person name="Kurita K."/>
            <person name="Katagiri S."/>
            <person name="Kikuta A."/>
            <person name="Kobayashi H."/>
            <person name="Kobayashi N."/>
            <person name="Machita K."/>
            <person name="Maehara T."/>
            <person name="Masukawa M."/>
            <person name="Mizubayashi T."/>
            <person name="Mukai Y."/>
            <person name="Nagasaki H."/>
            <person name="Nagata Y."/>
            <person name="Naito S."/>
            <person name="Nakashima M."/>
            <person name="Nakama Y."/>
            <person name="Nakamichi Y."/>
            <person name="Nakamura M."/>
            <person name="Meguro A."/>
            <person name="Negishi M."/>
            <person name="Ohta I."/>
            <person name="Ohta T."/>
            <person name="Okamoto M."/>
            <person name="Ono N."/>
            <person name="Saji S."/>
            <person name="Sakaguchi M."/>
            <person name="Sakai K."/>
            <person name="Shibata M."/>
            <person name="Shimokawa T."/>
            <person name="Song J."/>
            <person name="Takazaki Y."/>
            <person name="Terasawa K."/>
            <person name="Tsugane M."/>
            <person name="Tsuji K."/>
            <person name="Ueda S."/>
            <person name="Waki K."/>
            <person name="Yamagata H."/>
            <person name="Yamamoto M."/>
            <person name="Yamamoto S."/>
            <person name="Yamane H."/>
            <person name="Yoshiki S."/>
            <person name="Yoshihara R."/>
            <person name="Yukawa K."/>
            <person name="Zhong H."/>
            <person name="Yano M."/>
            <person name="Yuan Q."/>
            <person name="Ouyang S."/>
            <person name="Liu J."/>
            <person name="Jones K.M."/>
            <person name="Gansberger K."/>
            <person name="Moffat K."/>
            <person name="Hill J."/>
            <person name="Bera J."/>
            <person name="Fadrosh D."/>
            <person name="Jin S."/>
            <person name="Johri S."/>
            <person name="Kim M."/>
            <person name="Overton L."/>
            <person name="Reardon M."/>
            <person name="Tsitrin T."/>
            <person name="Vuong H."/>
            <person name="Weaver B."/>
            <person name="Ciecko A."/>
            <person name="Tallon L."/>
            <person name="Jackson J."/>
            <person name="Pai G."/>
            <person name="Aken S.V."/>
            <person name="Utterback T."/>
            <person name="Reidmuller S."/>
            <person name="Feldblyum T."/>
            <person name="Hsiao J."/>
            <person name="Zismann V."/>
            <person name="Iobst S."/>
            <person name="de Vazeille A.R."/>
            <person name="Buell C.R."/>
            <person name="Ying K."/>
            <person name="Li Y."/>
            <person name="Lu T."/>
            <person name="Huang Y."/>
            <person name="Zhao Q."/>
            <person name="Feng Q."/>
            <person name="Zhang L."/>
            <person name="Zhu J."/>
            <person name="Weng Q."/>
            <person name="Mu J."/>
            <person name="Lu Y."/>
            <person name="Fan D."/>
            <person name="Liu Y."/>
            <person name="Guan J."/>
            <person name="Zhang Y."/>
            <person name="Yu S."/>
            <person name="Liu X."/>
            <person name="Zhang Y."/>
            <person name="Hong G."/>
            <person name="Han B."/>
            <person name="Choisne N."/>
            <person name="Demange N."/>
            <person name="Orjeda G."/>
            <person name="Samain S."/>
            <person name="Cattolico L."/>
            <person name="Pelletier E."/>
            <person name="Couloux A."/>
            <person name="Segurens B."/>
            <person name="Wincker P."/>
            <person name="D'Hont A."/>
            <person name="Scarpelli C."/>
            <person name="Weissenbach J."/>
            <person name="Salanoubat M."/>
            <person name="Quetier F."/>
            <person name="Yu Y."/>
            <person name="Kim H.R."/>
            <person name="Rambo T."/>
            <person name="Currie J."/>
            <person name="Collura K."/>
            <person name="Luo M."/>
            <person name="Yang T."/>
            <person name="Ammiraju J.S.S."/>
            <person name="Engler F."/>
            <person name="Soderlund C."/>
            <person name="Wing R.A."/>
            <person name="Palmer L.E."/>
            <person name="de la Bastide M."/>
            <person name="Spiegel L."/>
            <person name="Nascimento L."/>
            <person name="Zutavern T."/>
            <person name="O'Shaughnessy A."/>
            <person name="Dike S."/>
            <person name="Dedhia N."/>
            <person name="Preston R."/>
            <person name="Balija V."/>
            <person name="McCombie W.R."/>
            <person name="Chow T."/>
            <person name="Chen H."/>
            <person name="Chung M."/>
            <person name="Chen C."/>
            <person name="Shaw J."/>
            <person name="Wu H."/>
            <person name="Hsiao K."/>
            <person name="Chao Y."/>
            <person name="Chu M."/>
            <person name="Cheng C."/>
            <person name="Hour A."/>
            <person name="Lee P."/>
            <person name="Lin S."/>
            <person name="Lin Y."/>
            <person name="Liou J."/>
            <person name="Liu S."/>
            <person name="Hsing Y."/>
            <person name="Raghuvanshi S."/>
            <person name="Mohanty A."/>
            <person name="Bharti A.K."/>
            <person name="Gaur A."/>
            <person name="Gupta V."/>
            <person name="Kumar D."/>
            <person name="Ravi V."/>
            <person name="Vij S."/>
            <person name="Kapur A."/>
            <person name="Khurana P."/>
            <person name="Khurana P."/>
            <person name="Khurana J.P."/>
            <person name="Tyagi A.K."/>
            <person name="Gaikwad K."/>
            <person name="Singh A."/>
            <person name="Dalal V."/>
            <person name="Srivastava S."/>
            <person name="Dixit A."/>
            <person name="Pal A.K."/>
            <person name="Ghazi I.A."/>
            <person name="Yadav M."/>
            <person name="Pandit A."/>
            <person name="Bhargava A."/>
            <person name="Sureshbabu K."/>
            <person name="Batra K."/>
            <person name="Sharma T.R."/>
            <person name="Mohapatra T."/>
            <person name="Singh N.K."/>
            <person name="Messing J."/>
            <person name="Nelson A.B."/>
            <person name="Fuks G."/>
            <person name="Kavchok S."/>
            <person name="Keizer G."/>
            <person name="Linton E."/>
            <person name="Llaca V."/>
            <person name="Song R."/>
            <person name="Tanyolac B."/>
            <person name="Young S."/>
            <person name="Ho-Il K."/>
            <person name="Hahn J.H."/>
            <person name="Sangsakoo G."/>
            <person name="Vanavichit A."/>
            <person name="de Mattos Luiz.A.T."/>
            <person name="Zimmer P.D."/>
            <person name="Malone G."/>
            <person name="Dellagostin O."/>
            <person name="de Oliveira A.C."/>
            <person name="Bevan M."/>
            <person name="Bancroft I."/>
            <person name="Minx P."/>
            <person name="Cordum H."/>
            <person name="Wilson R."/>
            <person name="Cheng Z."/>
            <person name="Jin W."/>
            <person name="Jiang J."/>
            <person name="Leong S.A."/>
            <person name="Iwama H."/>
            <person name="Gojobori T."/>
            <person name="Itoh T."/>
            <person name="Niimura Y."/>
            <person name="Fujii Y."/>
            <person name="Habara T."/>
            <person name="Sakai H."/>
            <person name="Sato Y."/>
            <person name="Wilson G."/>
            <person name="Kumar K."/>
            <person name="McCouch S."/>
            <person name="Juretic N."/>
            <person name="Hoen D."/>
            <person name="Wright S."/>
            <person name="Bruskiewich R."/>
            <person name="Bureau T."/>
            <person name="Miyao A."/>
            <person name="Hirochika H."/>
            <person name="Nishikawa T."/>
            <person name="Kadowaki K."/>
            <person name="Sugiura M."/>
            <person name="Burr B."/>
            <person name="Sasaki T."/>
        </authorList>
    </citation>
    <scope>NUCLEOTIDE SEQUENCE [LARGE SCALE GENOMIC DNA]</scope>
    <source>
        <strain evidence="3">cv. Nipponbare</strain>
    </source>
</reference>